<name>M4BEM5_HYAAE</name>
<reference evidence="1" key="2">
    <citation type="submission" date="2015-06" db="UniProtKB">
        <authorList>
            <consortium name="EnsemblProtists"/>
        </authorList>
    </citation>
    <scope>IDENTIFICATION</scope>
    <source>
        <strain evidence="1">Emoy2</strain>
    </source>
</reference>
<organism evidence="1 2">
    <name type="scientific">Hyaloperonospora arabidopsidis (strain Emoy2)</name>
    <name type="common">Downy mildew agent</name>
    <name type="synonym">Peronospora arabidopsidis</name>
    <dbReference type="NCBI Taxonomy" id="559515"/>
    <lineage>
        <taxon>Eukaryota</taxon>
        <taxon>Sar</taxon>
        <taxon>Stramenopiles</taxon>
        <taxon>Oomycota</taxon>
        <taxon>Peronosporomycetes</taxon>
        <taxon>Peronosporales</taxon>
        <taxon>Peronosporaceae</taxon>
        <taxon>Hyaloperonospora</taxon>
    </lineage>
</organism>
<dbReference type="HOGENOM" id="CLU_396643_0_0_1"/>
<reference evidence="2" key="1">
    <citation type="journal article" date="2010" name="Science">
        <title>Signatures of adaptation to obligate biotrophy in the Hyaloperonospora arabidopsidis genome.</title>
        <authorList>
            <person name="Baxter L."/>
            <person name="Tripathy S."/>
            <person name="Ishaque N."/>
            <person name="Boot N."/>
            <person name="Cabral A."/>
            <person name="Kemen E."/>
            <person name="Thines M."/>
            <person name="Ah-Fong A."/>
            <person name="Anderson R."/>
            <person name="Badejoko W."/>
            <person name="Bittner-Eddy P."/>
            <person name="Boore J.L."/>
            <person name="Chibucos M.C."/>
            <person name="Coates M."/>
            <person name="Dehal P."/>
            <person name="Delehaunty K."/>
            <person name="Dong S."/>
            <person name="Downton P."/>
            <person name="Dumas B."/>
            <person name="Fabro G."/>
            <person name="Fronick C."/>
            <person name="Fuerstenberg S.I."/>
            <person name="Fulton L."/>
            <person name="Gaulin E."/>
            <person name="Govers F."/>
            <person name="Hughes L."/>
            <person name="Humphray S."/>
            <person name="Jiang R.H."/>
            <person name="Judelson H."/>
            <person name="Kamoun S."/>
            <person name="Kyung K."/>
            <person name="Meijer H."/>
            <person name="Minx P."/>
            <person name="Morris P."/>
            <person name="Nelson J."/>
            <person name="Phuntumart V."/>
            <person name="Qutob D."/>
            <person name="Rehmany A."/>
            <person name="Rougon-Cardoso A."/>
            <person name="Ryden P."/>
            <person name="Torto-Alalibo T."/>
            <person name="Studholme D."/>
            <person name="Wang Y."/>
            <person name="Win J."/>
            <person name="Wood J."/>
            <person name="Clifton S.W."/>
            <person name="Rogers J."/>
            <person name="Van den Ackerveken G."/>
            <person name="Jones J.D."/>
            <person name="McDowell J.M."/>
            <person name="Beynon J."/>
            <person name="Tyler B.M."/>
        </authorList>
    </citation>
    <scope>NUCLEOTIDE SEQUENCE [LARGE SCALE GENOMIC DNA]</scope>
    <source>
        <strain evidence="2">Emoy2</strain>
    </source>
</reference>
<dbReference type="eggNOG" id="ENOG502SIZ0">
    <property type="taxonomic scope" value="Eukaryota"/>
</dbReference>
<dbReference type="Proteomes" id="UP000011713">
    <property type="component" value="Unassembled WGS sequence"/>
</dbReference>
<dbReference type="OMA" id="WAIRKCC"/>
<dbReference type="AlphaFoldDB" id="M4BEM5"/>
<dbReference type="VEuPathDB" id="FungiDB:HpaG804743"/>
<evidence type="ECO:0000313" key="1">
    <source>
        <dbReference type="EnsemblProtists" id="HpaP804743"/>
    </source>
</evidence>
<keyword evidence="2" id="KW-1185">Reference proteome</keyword>
<proteinExistence type="predicted"/>
<dbReference type="InParanoid" id="M4BEM5"/>
<protein>
    <submittedName>
        <fullName evidence="1">Uncharacterized protein</fullName>
    </submittedName>
</protein>
<dbReference type="EMBL" id="JH598180">
    <property type="status" value="NOT_ANNOTATED_CDS"/>
    <property type="molecule type" value="Genomic_DNA"/>
</dbReference>
<accession>M4BEM5</accession>
<dbReference type="EnsemblProtists" id="HpaT804743">
    <property type="protein sequence ID" value="HpaP804743"/>
    <property type="gene ID" value="HpaG804743"/>
</dbReference>
<sequence length="740" mass="82428">MLGDRMLRGSERGGEPCWDAVESKMTDKVCDEDDGVSRALQPQAEASPEYLTAEDCSEQEEIVKVMTRVIDWLHREVATQALTITTSDFVDAEDETFVKTSVRNQVSQVFMCWHEVQQKTKPLNRRLWMLWMEMGCSLEVLHCYEVVEKRNESCVRLMTTSHPPWDFPTLATICDKKKQEVYCQELWDAVMVKPLNGAPSGAESHQTPEVAQYLESLEAETLVKLSSQPFPQVHSPVGIVVMALGLTVLDDTRHSSDASMHSQPGHASILSQFALLRLVNLPLVAPRLHPCGDATIAEHQTKVHQWARALALEPSHALLQECSLRMAELCIEEFVSFFQTSLETRLKLIEAMQSVLPTSSFRRSMSKDHPMHGKPVVQDKSLLLLTGEIVKLIRLFYTGIAPILEALAVGSTVRSFVALTRIEFAREVCASVPANVPMQVVTQQLEEALEKTALSPEQIFAPVLHSVAMHSVNVDTNILPETDIASGCQALAVGRVVQRKLHILLFQCAPLIDDALSVIFSVLYNIYEPADTFGHGFIGICLSHLTKFIPRSIVLPHYLQVTLASYPANASPQALTKACGVIFGSLFYSETLFAVATKFDAHGTAESTRLLALWAIRKCCERSTTLLVEEEKAMVTEDSAEESTASNETGGMYLAGLVFDLMKIAPADILASIAIEAERLLSHWKHNSRLLRQLKRALFTRISQNCEAEARAWFAAWYIEVDRLYPVKSPLATRSVLSRL</sequence>
<evidence type="ECO:0000313" key="2">
    <source>
        <dbReference type="Proteomes" id="UP000011713"/>
    </source>
</evidence>